<sequence>MNNWFNKAIYDNAERLYYEAIDAGKLERDICKSTCTGHIITAPKKIKKRKAMAENQQQQQKKLLYLNPLTLEANFFLETLEEVNRQNQLQLDPHLTHLLERIVVGIETFLDKKPTYIVSKAAQQVSQEHPNTTDAGGLTFVPPHELLKIKRTFNCTACTHRIVGTTIVKAVAHLAEQHPNPNSNANSYPLSAQNGNINDQRPTMTKQEKKRAEVEARTKLSVNLPKKVKALALDDMSDMLRDKYQIADKLKVLPQYDDIEEDLCKLIAPAFVNKPIRIYKFGSRITGIGTRSSDLDVFVDIGNSFHLFEHRAGKNTIAKLRVLRGLFVDSDEWRIINVIEQARVPIIKTCHLSSGIECDICLNSLGFCNTTLLKYIFETQPLTQYMCIFLKTWLERCRLTEQITTYSMALMVIYYLQIRQLLPSIALLQQWESMSAKQFVGPWITNFQQTSLNELGMQHIEVTMPVLKEYLKDLLKFYATFNYERNMVCPYFGKKHIFISRIEKEMPKRYADYANQNPECALQLRKPMVVQDPIQLNHNVTKAVTKYALQKFIDYCEQTASLLCGTI</sequence>
<dbReference type="Gene3D" id="3.30.460.10">
    <property type="entry name" value="Beta Polymerase, domain 2"/>
    <property type="match status" value="1"/>
</dbReference>
<dbReference type="OrthoDB" id="407432at2759"/>
<dbReference type="Pfam" id="PF22600">
    <property type="entry name" value="MTPAP-like_central"/>
    <property type="match status" value="1"/>
</dbReference>
<dbReference type="GO" id="GO:0050265">
    <property type="term" value="F:RNA uridylyltransferase activity"/>
    <property type="evidence" value="ECO:0007669"/>
    <property type="project" value="TreeGrafter"/>
</dbReference>
<feature type="domain" description="Poly(A) RNA polymerase mitochondrial-like central palm" evidence="1">
    <location>
        <begin position="261"/>
        <end position="376"/>
    </location>
</feature>
<keyword evidence="2" id="KW-1185">Reference proteome</keyword>
<organism evidence="2 3">
    <name type="scientific">Drosophila hydei</name>
    <name type="common">Fruit fly</name>
    <dbReference type="NCBI Taxonomy" id="7224"/>
    <lineage>
        <taxon>Eukaryota</taxon>
        <taxon>Metazoa</taxon>
        <taxon>Ecdysozoa</taxon>
        <taxon>Arthropoda</taxon>
        <taxon>Hexapoda</taxon>
        <taxon>Insecta</taxon>
        <taxon>Pterygota</taxon>
        <taxon>Neoptera</taxon>
        <taxon>Endopterygota</taxon>
        <taxon>Diptera</taxon>
        <taxon>Brachycera</taxon>
        <taxon>Muscomorpha</taxon>
        <taxon>Ephydroidea</taxon>
        <taxon>Drosophilidae</taxon>
        <taxon>Drosophila</taxon>
    </lineage>
</organism>
<evidence type="ECO:0000313" key="2">
    <source>
        <dbReference type="Proteomes" id="UP000504633"/>
    </source>
</evidence>
<dbReference type="Proteomes" id="UP000504633">
    <property type="component" value="Unplaced"/>
</dbReference>
<dbReference type="OMA" id="KTWLERC"/>
<dbReference type="SUPFAM" id="SSF81631">
    <property type="entry name" value="PAP/OAS1 substrate-binding domain"/>
    <property type="match status" value="1"/>
</dbReference>
<protein>
    <submittedName>
        <fullName evidence="3">Terminal uridylyltransferase Tailor</fullName>
    </submittedName>
</protein>
<evidence type="ECO:0000259" key="1">
    <source>
        <dbReference type="Pfam" id="PF22600"/>
    </source>
</evidence>
<proteinExistence type="predicted"/>
<evidence type="ECO:0000313" key="3">
    <source>
        <dbReference type="RefSeq" id="XP_023176979.1"/>
    </source>
</evidence>
<dbReference type="PANTHER" id="PTHR12271">
    <property type="entry name" value="POLY A POLYMERASE CID PAP -RELATED"/>
    <property type="match status" value="1"/>
</dbReference>
<dbReference type="PANTHER" id="PTHR12271:SF66">
    <property type="entry name" value="TERMINAL URIDYLYLTRANSFERASE TAILOR"/>
    <property type="match status" value="1"/>
</dbReference>
<dbReference type="InterPro" id="IPR043519">
    <property type="entry name" value="NT_sf"/>
</dbReference>
<dbReference type="CDD" id="cd05402">
    <property type="entry name" value="NT_PAP_TUTase"/>
    <property type="match status" value="1"/>
</dbReference>
<reference evidence="3" key="1">
    <citation type="submission" date="2025-08" db="UniProtKB">
        <authorList>
            <consortium name="RefSeq"/>
        </authorList>
    </citation>
    <scope>IDENTIFICATION</scope>
    <source>
        <strain evidence="3">15085-1641.00</strain>
        <tissue evidence="3">Whole body</tissue>
    </source>
</reference>
<dbReference type="Gene3D" id="1.10.1410.10">
    <property type="match status" value="1"/>
</dbReference>
<dbReference type="RefSeq" id="XP_023176979.1">
    <property type="nucleotide sequence ID" value="XM_023321211.2"/>
</dbReference>
<dbReference type="GO" id="GO:0031123">
    <property type="term" value="P:RNA 3'-end processing"/>
    <property type="evidence" value="ECO:0007669"/>
    <property type="project" value="TreeGrafter"/>
</dbReference>
<keyword evidence="3" id="KW-0548">Nucleotidyltransferase</keyword>
<dbReference type="InterPro" id="IPR054708">
    <property type="entry name" value="MTPAP-like_central"/>
</dbReference>
<accession>A0A6J1M724</accession>
<name>A0A6J1M724_DROHY</name>
<dbReference type="KEGG" id="dhe:111603565"/>
<gene>
    <name evidence="3" type="primary">LOC111603565</name>
</gene>
<dbReference type="AlphaFoldDB" id="A0A6J1M724"/>
<keyword evidence="3" id="KW-0808">Transferase</keyword>
<dbReference type="SUPFAM" id="SSF81301">
    <property type="entry name" value="Nucleotidyltransferase"/>
    <property type="match status" value="1"/>
</dbReference>
<dbReference type="GeneID" id="111603565"/>